<sequence length="73" mass="8231">MKRACWERRIEKGLSAHKATEIQMGELLAPKLIGGFPPKRIWVILQFSLADVHGIRASVGYPLGKKRKKQGMC</sequence>
<comment type="caution">
    <text evidence="1">The sequence shown here is derived from an EMBL/GenBank/DDBJ whole genome shotgun (WGS) entry which is preliminary data.</text>
</comment>
<keyword evidence="2" id="KW-1185">Reference proteome</keyword>
<evidence type="ECO:0000313" key="2">
    <source>
        <dbReference type="Proteomes" id="UP000287224"/>
    </source>
</evidence>
<organism evidence="1 2">
    <name type="scientific">Dictyobacter aurantiacus</name>
    <dbReference type="NCBI Taxonomy" id="1936993"/>
    <lineage>
        <taxon>Bacteria</taxon>
        <taxon>Bacillati</taxon>
        <taxon>Chloroflexota</taxon>
        <taxon>Ktedonobacteria</taxon>
        <taxon>Ktedonobacterales</taxon>
        <taxon>Dictyobacteraceae</taxon>
        <taxon>Dictyobacter</taxon>
    </lineage>
</organism>
<reference evidence="2" key="1">
    <citation type="submission" date="2018-12" db="EMBL/GenBank/DDBJ databases">
        <title>Tengunoibacter tsumagoiensis gen. nov., sp. nov., Dictyobacter kobayashii sp. nov., D. alpinus sp. nov., and D. joshuensis sp. nov. and description of Dictyobacteraceae fam. nov. within the order Ktedonobacterales isolated from Tengu-no-mugimeshi.</title>
        <authorList>
            <person name="Wang C.M."/>
            <person name="Zheng Y."/>
            <person name="Sakai Y."/>
            <person name="Toyoda A."/>
            <person name="Minakuchi Y."/>
            <person name="Abe K."/>
            <person name="Yokota A."/>
            <person name="Yabe S."/>
        </authorList>
    </citation>
    <scope>NUCLEOTIDE SEQUENCE [LARGE SCALE GENOMIC DNA]</scope>
    <source>
        <strain evidence="2">S-27</strain>
    </source>
</reference>
<protein>
    <submittedName>
        <fullName evidence="1">Uncharacterized protein</fullName>
    </submittedName>
</protein>
<gene>
    <name evidence="1" type="ORF">KDAU_64830</name>
</gene>
<dbReference type="EMBL" id="BIFQ01000002">
    <property type="protein sequence ID" value="GCE09154.1"/>
    <property type="molecule type" value="Genomic_DNA"/>
</dbReference>
<name>A0A401ZQU8_9CHLR</name>
<evidence type="ECO:0000313" key="1">
    <source>
        <dbReference type="EMBL" id="GCE09154.1"/>
    </source>
</evidence>
<dbReference type="AlphaFoldDB" id="A0A401ZQU8"/>
<proteinExistence type="predicted"/>
<dbReference type="Proteomes" id="UP000287224">
    <property type="component" value="Unassembled WGS sequence"/>
</dbReference>
<accession>A0A401ZQU8</accession>